<feature type="region of interest" description="Disordered" evidence="1">
    <location>
        <begin position="364"/>
        <end position="385"/>
    </location>
</feature>
<reference evidence="2" key="1">
    <citation type="submission" date="2021-02" db="EMBL/GenBank/DDBJ databases">
        <authorList>
            <person name="Nowell W R."/>
        </authorList>
    </citation>
    <scope>NUCLEOTIDE SEQUENCE</scope>
</reference>
<gene>
    <name evidence="2" type="ORF">EDS130_LOCUS38779</name>
</gene>
<name>A0A815NWB4_ADIRI</name>
<organism evidence="2 3">
    <name type="scientific">Adineta ricciae</name>
    <name type="common">Rotifer</name>
    <dbReference type="NCBI Taxonomy" id="249248"/>
    <lineage>
        <taxon>Eukaryota</taxon>
        <taxon>Metazoa</taxon>
        <taxon>Spiralia</taxon>
        <taxon>Gnathifera</taxon>
        <taxon>Rotifera</taxon>
        <taxon>Eurotatoria</taxon>
        <taxon>Bdelloidea</taxon>
        <taxon>Adinetida</taxon>
        <taxon>Adinetidae</taxon>
        <taxon>Adineta</taxon>
    </lineage>
</organism>
<protein>
    <submittedName>
        <fullName evidence="2">Uncharacterized protein</fullName>
    </submittedName>
</protein>
<evidence type="ECO:0000313" key="2">
    <source>
        <dbReference type="EMBL" id="CAF1439629.1"/>
    </source>
</evidence>
<dbReference type="Proteomes" id="UP000663852">
    <property type="component" value="Unassembled WGS sequence"/>
</dbReference>
<accession>A0A815NWB4</accession>
<dbReference type="EMBL" id="CAJNOJ010000414">
    <property type="protein sequence ID" value="CAF1439629.1"/>
    <property type="molecule type" value="Genomic_DNA"/>
</dbReference>
<dbReference type="OrthoDB" id="9994111at2759"/>
<evidence type="ECO:0000313" key="3">
    <source>
        <dbReference type="Proteomes" id="UP000663852"/>
    </source>
</evidence>
<evidence type="ECO:0000256" key="1">
    <source>
        <dbReference type="SAM" id="MobiDB-lite"/>
    </source>
</evidence>
<dbReference type="AlphaFoldDB" id="A0A815NWB4"/>
<proteinExistence type="predicted"/>
<sequence>MPFELKIIIYGDWASIEKHEWNLPLPVKFASSWTKLQEFIDGQPESVSYFLILLSLSGETFEAVLSRILCLKNIVRTFVYDNKYHQYLINQRDIYQLPRRRVTYSTTWHAICTFESQSEQSLPTDLNRVVAVTEQNVYSLKRWLQTNDKVEACDVLIIPVHSTQANLLDFQQKMIEFWITFGAGFELRVCTLSDYICSDNYSNKMSEKEKVFVDEQNKKICHLLKKNLAPIRIYLVANEENISDQWSEYMISQESINHDQYSLPYDDRCTCYEHEPVTDTNLQRLKASNSALKNLTRPMLRRVDGLTDNGLECARFLDALDSGSITMKQREMVANIELSEWSIYRYNTTTMYSSELRNVVQPEDHRPSLVNPTGDINSAILENDH</sequence>
<comment type="caution">
    <text evidence="2">The sequence shown here is derived from an EMBL/GenBank/DDBJ whole genome shotgun (WGS) entry which is preliminary data.</text>
</comment>